<evidence type="ECO:0000256" key="2">
    <source>
        <dbReference type="ARBA" id="ARBA00022481"/>
    </source>
</evidence>
<evidence type="ECO:0000313" key="7">
    <source>
        <dbReference type="EMBL" id="VAW58106.1"/>
    </source>
</evidence>
<gene>
    <name evidence="7" type="ORF">MNBD_GAMMA11-3057</name>
</gene>
<dbReference type="Pfam" id="PF16732">
    <property type="entry name" value="ComP_DUS"/>
    <property type="match status" value="1"/>
</dbReference>
<dbReference type="Gene3D" id="3.30.700.10">
    <property type="entry name" value="Glycoprotein, Type 4 Pilin"/>
    <property type="match status" value="1"/>
</dbReference>
<comment type="subcellular location">
    <subcellularLocation>
        <location evidence="1">Membrane</location>
        <topology evidence="1">Single-pass membrane protein</topology>
    </subcellularLocation>
</comment>
<evidence type="ECO:0000256" key="1">
    <source>
        <dbReference type="ARBA" id="ARBA00004167"/>
    </source>
</evidence>
<dbReference type="NCBIfam" id="TIGR02532">
    <property type="entry name" value="IV_pilin_GFxxxE"/>
    <property type="match status" value="1"/>
</dbReference>
<dbReference type="InterPro" id="IPR031982">
    <property type="entry name" value="PilE-like"/>
</dbReference>
<dbReference type="SUPFAM" id="SSF54523">
    <property type="entry name" value="Pili subunits"/>
    <property type="match status" value="1"/>
</dbReference>
<sequence>MAYIRKQAGYTLMELMIAVGIIGVLAAIAIPTYNNYIDTSCLSAARTNLETLASFEENYNIENGSYLAGVHTAGNNLVSSGLMAKLHWDPNDKDQYTYVVALNSASSGINYDYVVTVTGVASCAQANTTYGPTEQGYHQQ</sequence>
<dbReference type="GO" id="GO:0015627">
    <property type="term" value="C:type II protein secretion system complex"/>
    <property type="evidence" value="ECO:0007669"/>
    <property type="project" value="InterPro"/>
</dbReference>
<protein>
    <recommendedName>
        <fullName evidence="8">Type IV pilus biogenesis protein PilE</fullName>
    </recommendedName>
</protein>
<dbReference type="AlphaFoldDB" id="A0A3B0XP40"/>
<dbReference type="Pfam" id="PF07963">
    <property type="entry name" value="N_methyl"/>
    <property type="match status" value="1"/>
</dbReference>
<proteinExistence type="predicted"/>
<evidence type="ECO:0000256" key="4">
    <source>
        <dbReference type="ARBA" id="ARBA00022989"/>
    </source>
</evidence>
<keyword evidence="5 6" id="KW-0472">Membrane</keyword>
<name>A0A3B0XP40_9ZZZZ</name>
<dbReference type="InterPro" id="IPR000983">
    <property type="entry name" value="Bac_GSPG_pilin"/>
</dbReference>
<evidence type="ECO:0000256" key="5">
    <source>
        <dbReference type="ARBA" id="ARBA00023136"/>
    </source>
</evidence>
<dbReference type="GO" id="GO:0043683">
    <property type="term" value="P:type IV pilus assembly"/>
    <property type="evidence" value="ECO:0007669"/>
    <property type="project" value="InterPro"/>
</dbReference>
<keyword evidence="4 6" id="KW-1133">Transmembrane helix</keyword>
<dbReference type="GO" id="GO:0016020">
    <property type="term" value="C:membrane"/>
    <property type="evidence" value="ECO:0007669"/>
    <property type="project" value="UniProtKB-SubCell"/>
</dbReference>
<organism evidence="7">
    <name type="scientific">hydrothermal vent metagenome</name>
    <dbReference type="NCBI Taxonomy" id="652676"/>
    <lineage>
        <taxon>unclassified sequences</taxon>
        <taxon>metagenomes</taxon>
        <taxon>ecological metagenomes</taxon>
    </lineage>
</organism>
<dbReference type="PANTHER" id="PTHR30093:SF44">
    <property type="entry name" value="TYPE II SECRETION SYSTEM CORE PROTEIN G"/>
    <property type="match status" value="1"/>
</dbReference>
<evidence type="ECO:0000256" key="3">
    <source>
        <dbReference type="ARBA" id="ARBA00022692"/>
    </source>
</evidence>
<feature type="transmembrane region" description="Helical" evidence="6">
    <location>
        <begin position="12"/>
        <end position="33"/>
    </location>
</feature>
<evidence type="ECO:0008006" key="8">
    <source>
        <dbReference type="Google" id="ProtNLM"/>
    </source>
</evidence>
<evidence type="ECO:0000256" key="6">
    <source>
        <dbReference type="SAM" id="Phobius"/>
    </source>
</evidence>
<dbReference type="EMBL" id="UOFG01000017">
    <property type="protein sequence ID" value="VAW58106.1"/>
    <property type="molecule type" value="Genomic_DNA"/>
</dbReference>
<dbReference type="PANTHER" id="PTHR30093">
    <property type="entry name" value="GENERAL SECRETION PATHWAY PROTEIN G"/>
    <property type="match status" value="1"/>
</dbReference>
<accession>A0A3B0XP40</accession>
<dbReference type="PRINTS" id="PR00813">
    <property type="entry name" value="BCTERIALGSPG"/>
</dbReference>
<dbReference type="InterPro" id="IPR045584">
    <property type="entry name" value="Pilin-like"/>
</dbReference>
<reference evidence="7" key="1">
    <citation type="submission" date="2018-06" db="EMBL/GenBank/DDBJ databases">
        <authorList>
            <person name="Zhirakovskaya E."/>
        </authorList>
    </citation>
    <scope>NUCLEOTIDE SEQUENCE</scope>
</reference>
<dbReference type="InterPro" id="IPR012902">
    <property type="entry name" value="N_methyl_site"/>
</dbReference>
<keyword evidence="2" id="KW-0488">Methylation</keyword>
<keyword evidence="3 6" id="KW-0812">Transmembrane</keyword>
<dbReference type="GO" id="GO:0015628">
    <property type="term" value="P:protein secretion by the type II secretion system"/>
    <property type="evidence" value="ECO:0007669"/>
    <property type="project" value="InterPro"/>
</dbReference>